<dbReference type="OrthoDB" id="331078at2"/>
<dbReference type="Proteomes" id="UP000013984">
    <property type="component" value="Unassembled WGS sequence"/>
</dbReference>
<sequence>MKKFFLFSLSFLLFHCANTSYFQTWGKHKVRLNGYTTAEGYTVADSFDLTYTRVYLFWGLSNIRDKALDELLAEVYLKHPNAQIGDLKITEEYEFWDGVFDMITFGIVRPYTLNLKGNIYAMTNGGISK</sequence>
<gene>
    <name evidence="1" type="ORF">LEP1GSC195_0764</name>
</gene>
<dbReference type="RefSeq" id="WP_015682945.1">
    <property type="nucleotide sequence ID" value="NZ_AOGZ02000016.1"/>
</dbReference>
<accession>R8ZYE0</accession>
<protein>
    <submittedName>
        <fullName evidence="1">Uncharacterized protein</fullName>
    </submittedName>
</protein>
<comment type="caution">
    <text evidence="1">The sequence shown here is derived from an EMBL/GenBank/DDBJ whole genome shotgun (WGS) entry which is preliminary data.</text>
</comment>
<reference evidence="1" key="1">
    <citation type="submission" date="2013-04" db="EMBL/GenBank/DDBJ databases">
        <authorList>
            <person name="Harkins D.M."/>
            <person name="Durkin A.S."/>
            <person name="Brinkac L.M."/>
            <person name="Haft D.H."/>
            <person name="Selengut J.D."/>
            <person name="Sanka R."/>
            <person name="DePew J."/>
            <person name="Purushe J."/>
            <person name="Galloway R.L."/>
            <person name="Vinetz J.M."/>
            <person name="Sutton G.G."/>
            <person name="Nierman W.C."/>
            <person name="Fouts D.E."/>
        </authorList>
    </citation>
    <scope>NUCLEOTIDE SEQUENCE [LARGE SCALE GENOMIC DNA]</scope>
    <source>
        <strain evidence="1">CDC</strain>
    </source>
</reference>
<dbReference type="AlphaFoldDB" id="R8ZYE0"/>
<name>R8ZYE0_9LEPT</name>
<evidence type="ECO:0000313" key="2">
    <source>
        <dbReference type="Proteomes" id="UP000013984"/>
    </source>
</evidence>
<proteinExistence type="predicted"/>
<organism evidence="1 2">
    <name type="scientific">Leptospira wolbachii serovar Codice str. CDC</name>
    <dbReference type="NCBI Taxonomy" id="1218599"/>
    <lineage>
        <taxon>Bacteria</taxon>
        <taxon>Pseudomonadati</taxon>
        <taxon>Spirochaetota</taxon>
        <taxon>Spirochaetia</taxon>
        <taxon>Leptospirales</taxon>
        <taxon>Leptospiraceae</taxon>
        <taxon>Leptospira</taxon>
    </lineage>
</organism>
<dbReference type="STRING" id="1218599.LEP1GSC195_0764"/>
<dbReference type="EMBL" id="AOGZ02000016">
    <property type="protein sequence ID" value="EOQ94973.1"/>
    <property type="molecule type" value="Genomic_DNA"/>
</dbReference>
<keyword evidence="2" id="KW-1185">Reference proteome</keyword>
<evidence type="ECO:0000313" key="1">
    <source>
        <dbReference type="EMBL" id="EOQ94973.1"/>
    </source>
</evidence>